<reference evidence="1 2" key="1">
    <citation type="submission" date="2024-02" db="EMBL/GenBank/DDBJ databases">
        <title>First draft genome assembly of two strains of Seiridium cardinale.</title>
        <authorList>
            <person name="Emiliani G."/>
            <person name="Scali E."/>
        </authorList>
    </citation>
    <scope>NUCLEOTIDE SEQUENCE [LARGE SCALE GENOMIC DNA]</scope>
    <source>
        <strain evidence="1 2">BM-138-000479</strain>
    </source>
</reference>
<dbReference type="Proteomes" id="UP001465668">
    <property type="component" value="Unassembled WGS sequence"/>
</dbReference>
<gene>
    <name evidence="1" type="ORF">SCAR479_09327</name>
</gene>
<organism evidence="1 2">
    <name type="scientific">Seiridium cardinale</name>
    <dbReference type="NCBI Taxonomy" id="138064"/>
    <lineage>
        <taxon>Eukaryota</taxon>
        <taxon>Fungi</taxon>
        <taxon>Dikarya</taxon>
        <taxon>Ascomycota</taxon>
        <taxon>Pezizomycotina</taxon>
        <taxon>Sordariomycetes</taxon>
        <taxon>Xylariomycetidae</taxon>
        <taxon>Amphisphaeriales</taxon>
        <taxon>Sporocadaceae</taxon>
        <taxon>Seiridium</taxon>
    </lineage>
</organism>
<name>A0ABR2XJS9_9PEZI</name>
<accession>A0ABR2XJS9</accession>
<dbReference type="EMBL" id="JARVKM010000045">
    <property type="protein sequence ID" value="KAK9773987.1"/>
    <property type="molecule type" value="Genomic_DNA"/>
</dbReference>
<sequence>MSIAASVGRQGLLQLRLSLGDVALVYSQGRKFGNWLSCKRNEEDLFETLMEDPEAILKRKGLVEPARMESLYPSLTLIHEGQKVDSQNKTLAASARQDLQPFSWLMVVLVAALDICLPHQRILDLIIDVFLEVLNNTAAEDSLRVSLDVNIQSWRSVSQVRRVAPYVRATFKKTWQEKSGGLEAIPQLSQAEAKEMVSFLTCLFSGIGPSFTCISAATFAAARAIEKAGIFIHTTERSLGLEGPLHVLYLTDKSQWQSWTSHHPHEHQGPFDLQRGLVSRAQMISYPVGKPESMIKAMQAKRETLNQMAQFWEYGKRAAGKFCLRAKASLPYTRENEFYYELDGSDPEHDTFDACVSIIAGKAFPCASQTVSMAVETLLQGKSTTRKEWLETHAGLEYLEKSQSTLPSRRSENMEAWLVYQALVFGFFYKLMEPLVVLDFLSGGEVYFQGLWGYGSTTFLAMCTRLGHEIRMTGRVTRTQVLYMISTMYGGRQKMFSNHTGRNLMGVLGPISVLALPLARTTDVPQDLAKYALLDLPVVQIVSDEGGEIYAGVGSGITFSHGVKEAKTVRPRGPDCKWSVHPTMRKAFREGGSGIVMAARCQGHLVGWFSPAAPEILFLSEAYQQKQHETGSDKMREAEVQAVEVLDKDWQNGSIWRPLSLENGDNSFGVIHSRGCPAMRYSAAGFYGAAGEEVSIATDDVTTSFHKLEAQGSGVMIS</sequence>
<protein>
    <submittedName>
        <fullName evidence="1">Heterokaryon incompatibility domain-containing protein</fullName>
    </submittedName>
</protein>
<evidence type="ECO:0000313" key="2">
    <source>
        <dbReference type="Proteomes" id="UP001465668"/>
    </source>
</evidence>
<comment type="caution">
    <text evidence="1">The sequence shown here is derived from an EMBL/GenBank/DDBJ whole genome shotgun (WGS) entry which is preliminary data.</text>
</comment>
<proteinExistence type="predicted"/>
<evidence type="ECO:0000313" key="1">
    <source>
        <dbReference type="EMBL" id="KAK9773987.1"/>
    </source>
</evidence>
<keyword evidence="2" id="KW-1185">Reference proteome</keyword>